<protein>
    <submittedName>
        <fullName evidence="2">Bacitracin ABC transporter permease</fullName>
    </submittedName>
</protein>
<feature type="transmembrane region" description="Helical" evidence="1">
    <location>
        <begin position="303"/>
        <end position="324"/>
    </location>
</feature>
<name>A0A511V959_9BACL</name>
<keyword evidence="3" id="KW-1185">Reference proteome</keyword>
<dbReference type="CDD" id="cd21809">
    <property type="entry name" value="ABC-2_lan_permease-like"/>
    <property type="match status" value="1"/>
</dbReference>
<feature type="transmembrane region" description="Helical" evidence="1">
    <location>
        <begin position="21"/>
        <end position="40"/>
    </location>
</feature>
<organism evidence="2 3">
    <name type="scientific">Aneurinibacillus danicus</name>
    <dbReference type="NCBI Taxonomy" id="267746"/>
    <lineage>
        <taxon>Bacteria</taxon>
        <taxon>Bacillati</taxon>
        <taxon>Bacillota</taxon>
        <taxon>Bacilli</taxon>
        <taxon>Bacillales</taxon>
        <taxon>Paenibacillaceae</taxon>
        <taxon>Aneurinibacillus group</taxon>
        <taxon>Aneurinibacillus</taxon>
    </lineage>
</organism>
<keyword evidence="1" id="KW-0812">Transmembrane</keyword>
<evidence type="ECO:0000313" key="3">
    <source>
        <dbReference type="Proteomes" id="UP000321157"/>
    </source>
</evidence>
<feature type="transmembrane region" description="Helical" evidence="1">
    <location>
        <begin position="160"/>
        <end position="186"/>
    </location>
</feature>
<accession>A0A511V959</accession>
<gene>
    <name evidence="2" type="ORF">ADA01nite_28490</name>
</gene>
<dbReference type="EMBL" id="BJXX01000130">
    <property type="protein sequence ID" value="GEN35389.1"/>
    <property type="molecule type" value="Genomic_DNA"/>
</dbReference>
<keyword evidence="1" id="KW-1133">Transmembrane helix</keyword>
<feature type="transmembrane region" description="Helical" evidence="1">
    <location>
        <begin position="226"/>
        <end position="245"/>
    </location>
</feature>
<evidence type="ECO:0000256" key="1">
    <source>
        <dbReference type="SAM" id="Phobius"/>
    </source>
</evidence>
<dbReference type="PANTHER" id="PTHR37305">
    <property type="entry name" value="INTEGRAL MEMBRANE PROTEIN-RELATED"/>
    <property type="match status" value="1"/>
</dbReference>
<dbReference type="Proteomes" id="UP000321157">
    <property type="component" value="Unassembled WGS sequence"/>
</dbReference>
<dbReference type="RefSeq" id="WP_146810926.1">
    <property type="nucleotide sequence ID" value="NZ_BJXX01000130.1"/>
</dbReference>
<feature type="transmembrane region" description="Helical" evidence="1">
    <location>
        <begin position="252"/>
        <end position="272"/>
    </location>
</feature>
<dbReference type="AlphaFoldDB" id="A0A511V959"/>
<sequence length="330" mass="36931">MSSMYGLVMNESIKILRKKRLWVVVLILLVLVPIFTYAQLRATISNQKQLGTTDWKVAVRQSINDTTNRLSSTRIPEEWKKWMRIRIQQQQYYLDHDINPTSPNGVTFTRDFMNNAVSLFIPLLIVIIASDIVSGEHTGGTIKLLLTRPVKRWKVLTSKLIALILFVSTIVTLTGIIAYLISGLVFGYRGWNYPVLTGFQISGEEINTEGVHVLPQWLYILMEYGLSWYACLAVASISFMVSVLVRSTAAGMGIMVSALIAGTILTNMASAWESAKYFFMVNLQLTDYLAGTLPPIPGLSLPFSLAVLGIWSVASLIVAYVVFIRRDVLN</sequence>
<keyword evidence="1" id="KW-0472">Membrane</keyword>
<dbReference type="Pfam" id="PF12679">
    <property type="entry name" value="ABC2_membrane_2"/>
    <property type="match status" value="1"/>
</dbReference>
<comment type="caution">
    <text evidence="2">The sequence shown here is derived from an EMBL/GenBank/DDBJ whole genome shotgun (WGS) entry which is preliminary data.</text>
</comment>
<evidence type="ECO:0000313" key="2">
    <source>
        <dbReference type="EMBL" id="GEN35389.1"/>
    </source>
</evidence>
<feature type="transmembrane region" description="Helical" evidence="1">
    <location>
        <begin position="112"/>
        <end position="133"/>
    </location>
</feature>
<dbReference type="GO" id="GO:0005886">
    <property type="term" value="C:plasma membrane"/>
    <property type="evidence" value="ECO:0007669"/>
    <property type="project" value="UniProtKB-SubCell"/>
</dbReference>
<dbReference type="GO" id="GO:0140359">
    <property type="term" value="F:ABC-type transporter activity"/>
    <property type="evidence" value="ECO:0007669"/>
    <property type="project" value="InterPro"/>
</dbReference>
<proteinExistence type="predicted"/>
<dbReference type="OrthoDB" id="8613028at2"/>
<dbReference type="PANTHER" id="PTHR37305:SF2">
    <property type="entry name" value="BACITRACIN TRANSPORT PERMEASE PROTEIN BCRB"/>
    <property type="match status" value="1"/>
</dbReference>
<reference evidence="2 3" key="1">
    <citation type="submission" date="2019-07" db="EMBL/GenBank/DDBJ databases">
        <title>Whole genome shotgun sequence of Aneurinibacillus danicus NBRC 102444.</title>
        <authorList>
            <person name="Hosoyama A."/>
            <person name="Uohara A."/>
            <person name="Ohji S."/>
            <person name="Ichikawa N."/>
        </authorList>
    </citation>
    <scope>NUCLEOTIDE SEQUENCE [LARGE SCALE GENOMIC DNA]</scope>
    <source>
        <strain evidence="2 3">NBRC 102444</strain>
    </source>
</reference>